<feature type="compositionally biased region" description="Polar residues" evidence="1">
    <location>
        <begin position="198"/>
        <end position="208"/>
    </location>
</feature>
<accession>A0ABQ5FM73</accession>
<sequence length="646" mass="72721">MTTLQFVDTHNLVVFLSKPAESEGFEQIVDFLNTNPIRYALTINPIIYTSCIEQFWATIKVKTVNGEVQLQALVDGKKIIVTEAFVRSDLQLNDEEGMDCLPNATIFEELTRMGYEKVSQKLTFYKAFFSPQWKFLIHTILQCLSAKTTAWNKFSSTMASGKGFSGRVTPLFLTMMVQAQEEMGKGSANPTDPHHTPTIIQPSKLQPQKTHKPRRSKRKDTEIPQSSGPIKPVVDEAVYKGRDDSLVRATTTVTSLDAEQDRGNINKMRSKATPNEPSSPGTSSGGGPRRQEPRGIQLLKLGLRMYTNIPMILCSQEETTKTAQPHEITSLKLRVKKLEKKAGSRTHKLKILYKVGRSTRMVSSDEASLGDQEDASKQERKIDDIDKDAEITLVDETQGSKKDDVVSTAVDAAQVSTAATTVIITPEEITLAQALQDLKAAKPKAKIQEKGKTKMSEPEPLKKLSKKDQLKLDEEVAQRLQAREQEELTIEERAKLFQQLLEKRRKFFAAKRAEEMRNKPPTRAQQRSIMCTYLKNMEGKKVKDLKNKTELMKESFKKAKVEITQKSCSKRANTELEQEKEVVIDAIPLATKPPSIVDYKIYKEWKKTYYQIIRADGSSKIVNAAGTNAGRVYANRDEIKDLSEKG</sequence>
<proteinExistence type="predicted"/>
<name>A0ABQ5FM73_9ASTR</name>
<organism evidence="2 3">
    <name type="scientific">Tanacetum coccineum</name>
    <dbReference type="NCBI Taxonomy" id="301880"/>
    <lineage>
        <taxon>Eukaryota</taxon>
        <taxon>Viridiplantae</taxon>
        <taxon>Streptophyta</taxon>
        <taxon>Embryophyta</taxon>
        <taxon>Tracheophyta</taxon>
        <taxon>Spermatophyta</taxon>
        <taxon>Magnoliopsida</taxon>
        <taxon>eudicotyledons</taxon>
        <taxon>Gunneridae</taxon>
        <taxon>Pentapetalae</taxon>
        <taxon>asterids</taxon>
        <taxon>campanulids</taxon>
        <taxon>Asterales</taxon>
        <taxon>Asteraceae</taxon>
        <taxon>Asteroideae</taxon>
        <taxon>Anthemideae</taxon>
        <taxon>Anthemidinae</taxon>
        <taxon>Tanacetum</taxon>
    </lineage>
</organism>
<evidence type="ECO:0000313" key="2">
    <source>
        <dbReference type="EMBL" id="GJT64405.1"/>
    </source>
</evidence>
<feature type="compositionally biased region" description="Basic residues" evidence="1">
    <location>
        <begin position="209"/>
        <end position="218"/>
    </location>
</feature>
<protein>
    <recommendedName>
        <fullName evidence="4">Xylulose kinase-1</fullName>
    </recommendedName>
</protein>
<reference evidence="2" key="2">
    <citation type="submission" date="2022-01" db="EMBL/GenBank/DDBJ databases">
        <authorList>
            <person name="Yamashiro T."/>
            <person name="Shiraishi A."/>
            <person name="Satake H."/>
            <person name="Nakayama K."/>
        </authorList>
    </citation>
    <scope>NUCLEOTIDE SEQUENCE</scope>
</reference>
<reference evidence="2" key="1">
    <citation type="journal article" date="2022" name="Int. J. Mol. Sci.">
        <title>Draft Genome of Tanacetum Coccineum: Genomic Comparison of Closely Related Tanacetum-Family Plants.</title>
        <authorList>
            <person name="Yamashiro T."/>
            <person name="Shiraishi A."/>
            <person name="Nakayama K."/>
            <person name="Satake H."/>
        </authorList>
    </citation>
    <scope>NUCLEOTIDE SEQUENCE</scope>
</reference>
<keyword evidence="3" id="KW-1185">Reference proteome</keyword>
<feature type="region of interest" description="Disordered" evidence="1">
    <location>
        <begin position="362"/>
        <end position="382"/>
    </location>
</feature>
<evidence type="ECO:0008006" key="4">
    <source>
        <dbReference type="Google" id="ProtNLM"/>
    </source>
</evidence>
<gene>
    <name evidence="2" type="ORF">Tco_1015885</name>
</gene>
<evidence type="ECO:0000256" key="1">
    <source>
        <dbReference type="SAM" id="MobiDB-lite"/>
    </source>
</evidence>
<dbReference type="Proteomes" id="UP001151760">
    <property type="component" value="Unassembled WGS sequence"/>
</dbReference>
<feature type="region of interest" description="Disordered" evidence="1">
    <location>
        <begin position="250"/>
        <end position="292"/>
    </location>
</feature>
<feature type="region of interest" description="Disordered" evidence="1">
    <location>
        <begin position="182"/>
        <end position="237"/>
    </location>
</feature>
<feature type="region of interest" description="Disordered" evidence="1">
    <location>
        <begin position="446"/>
        <end position="468"/>
    </location>
</feature>
<comment type="caution">
    <text evidence="2">The sequence shown here is derived from an EMBL/GenBank/DDBJ whole genome shotgun (WGS) entry which is preliminary data.</text>
</comment>
<dbReference type="EMBL" id="BQNB010017541">
    <property type="protein sequence ID" value="GJT64405.1"/>
    <property type="molecule type" value="Genomic_DNA"/>
</dbReference>
<evidence type="ECO:0000313" key="3">
    <source>
        <dbReference type="Proteomes" id="UP001151760"/>
    </source>
</evidence>